<reference evidence="1" key="1">
    <citation type="submission" date="2022-06" db="EMBL/GenBank/DDBJ databases">
        <title>Phylogenomic reconstructions and comparative analyses of Kickxellomycotina fungi.</title>
        <authorList>
            <person name="Reynolds N.K."/>
            <person name="Stajich J.E."/>
            <person name="Barry K."/>
            <person name="Grigoriev I.V."/>
            <person name="Crous P."/>
            <person name="Smith M.E."/>
        </authorList>
    </citation>
    <scope>NUCLEOTIDE SEQUENCE</scope>
    <source>
        <strain evidence="1">RSA 2271</strain>
    </source>
</reference>
<dbReference type="Proteomes" id="UP001145114">
    <property type="component" value="Unassembled WGS sequence"/>
</dbReference>
<organism evidence="1 2">
    <name type="scientific">Spiromyces aspiralis</name>
    <dbReference type="NCBI Taxonomy" id="68401"/>
    <lineage>
        <taxon>Eukaryota</taxon>
        <taxon>Fungi</taxon>
        <taxon>Fungi incertae sedis</taxon>
        <taxon>Zoopagomycota</taxon>
        <taxon>Kickxellomycotina</taxon>
        <taxon>Kickxellomycetes</taxon>
        <taxon>Kickxellales</taxon>
        <taxon>Kickxellaceae</taxon>
        <taxon>Spiromyces</taxon>
    </lineage>
</organism>
<protein>
    <submittedName>
        <fullName evidence="1">Uncharacterized protein</fullName>
    </submittedName>
</protein>
<name>A0ACC1HFK4_9FUNG</name>
<proteinExistence type="predicted"/>
<comment type="caution">
    <text evidence="1">The sequence shown here is derived from an EMBL/GenBank/DDBJ whole genome shotgun (WGS) entry which is preliminary data.</text>
</comment>
<sequence length="207" mass="22207">MARIGNPTPLGLIAFALTTFVLSLYNGAMTDTFGTPSNVVIGLAMFYGGTMQAIAGIIEFFIGNTFGGTAFCSYGGFWLGFAAINIPWFGISDAFQNMSEEAVNHALGTFLLPWAILTFFLFIGSLRKSVGLAIVLGLLTITFILLTAGHWNANKNVNKAGGYFGLFTALAAWYTGLSALYADQPSIFQLPNPSLAPKEKQYDVEAQ</sequence>
<evidence type="ECO:0000313" key="1">
    <source>
        <dbReference type="EMBL" id="KAJ1673883.1"/>
    </source>
</evidence>
<keyword evidence="2" id="KW-1185">Reference proteome</keyword>
<evidence type="ECO:0000313" key="2">
    <source>
        <dbReference type="Proteomes" id="UP001145114"/>
    </source>
</evidence>
<dbReference type="EMBL" id="JAMZIH010006474">
    <property type="protein sequence ID" value="KAJ1673883.1"/>
    <property type="molecule type" value="Genomic_DNA"/>
</dbReference>
<accession>A0ACC1HFK4</accession>
<gene>
    <name evidence="1" type="ORF">EV182_004380</name>
</gene>